<feature type="domain" description="Type ISP restriction-modification enzyme LLaBIII C-terminal specificity" evidence="6">
    <location>
        <begin position="702"/>
        <end position="1048"/>
    </location>
</feature>
<dbReference type="Pfam" id="PF18135">
    <property type="entry name" value="Type_ISP_C"/>
    <property type="match status" value="1"/>
</dbReference>
<keyword evidence="8" id="KW-1185">Reference proteome</keyword>
<dbReference type="InterPro" id="IPR050953">
    <property type="entry name" value="N4_N6_ade-DNA_methylase"/>
</dbReference>
<proteinExistence type="predicted"/>
<evidence type="ECO:0000256" key="3">
    <source>
        <dbReference type="ARBA" id="ARBA00022679"/>
    </source>
</evidence>
<dbReference type="PRINTS" id="PR00507">
    <property type="entry name" value="N12N6MTFRASE"/>
</dbReference>
<sequence>MNSQNHLETYANAVRDKYSTGVAANPEDQLKTPIENLLRAVLPPLVSDDLALQVLTEVQDNVGRPDVGITLGGILAGHLELKAPDKPADPNKLKGHDKNQWQKFQALPNLIYTNGKEWRLFQRVDDGKSIVLTSVGKPVKLGDIVEDGAAAITPAAAAEFETLLRAFVSWQPITPSTPRKLASLIAPLTRILRDDVAAALRTEGSNVHEIAKDWRNTLFPEADDARFADAYAQTITYALLLAKLEGSKDSDHAAATLKAAHPLLADILKLLTNDALTDELGVGFLVLRRLVDSLDLSTFEGQGDPWIYFYEDFLAEYDPTLRNAYGVYYTPQEVIAFQVRLADELLKTHLGKARGLAHDGVILLDPATGTGAYPLHIIEYATNQYAKYGKGTIATRLAHQIHAIEILVGAYTVAHLRVTQAINSAGGSLPEGGAQVYLSNTLDSPHAEIPGNLGFVYKPLTEERKRVQRLKRDVPVMVCLGNPPYYRWPAEDSKNEVYYGGWVRHGDKVTAKEKKEGIRAKAPLLDTFTDPVKKAGMGSYLHNLYNDYVAFWRWAMWKVFENEHDPRSQEDRAGIVSFITASSYLRGPAFGGMREHMRRTFDELWIVDLGGEGRGAVKTENVFAIQTPVCIAMGVRNGKPNPDQPATVKYVRVEGCREEKLAWLTEQKQLSDVEWTLCPDGWQDSLMPRGEGDYWAWPLLSEIFPEQFNGVKAGRTWPIGETELLLRKRWQTLIQSSAEHREALVKSSNTGQKVTSRGSIKALPKAASSTPLISVDSTDREPEIVRFGMRSFDRMWIFSDSRVLDRASPELWKSHGRLQIYAVSFLTEHQSIGPSIVASAYIPDIHHFRGSFGGRHVIPLYLDAEATQPNIRPGLLEYVSELHGQPVTAEDVFAYAYALLSSPTYEERFREDLITPGPRLPITRDGELFAKVATAGRELLHLHTYGERMGTGPMPEGEAGILTDIPGDPARYPEDFSYDEEQNLLRVGAGEVGPVPPEVWEFEVSGLRPLRSWLGYRMKKPAGKQSGELSKIRPERWTPELTEELLELIWLLEGTVERQPQLAGLLDEVLSDGEAGTLLASELPAIQEEVELEELEGTLLNVQVQRKR</sequence>
<keyword evidence="3" id="KW-0808">Transferase</keyword>
<dbReference type="Proteomes" id="UP000632154">
    <property type="component" value="Unassembled WGS sequence"/>
</dbReference>
<accession>A0ABQ3KAR1</accession>
<dbReference type="RefSeq" id="WP_189643832.1">
    <property type="nucleotide sequence ID" value="NZ_BNAL01000035.1"/>
</dbReference>
<evidence type="ECO:0000256" key="1">
    <source>
        <dbReference type="ARBA" id="ARBA00011900"/>
    </source>
</evidence>
<protein>
    <recommendedName>
        <fullName evidence="1">site-specific DNA-methyltransferase (adenine-specific)</fullName>
        <ecNumber evidence="1">2.1.1.72</ecNumber>
    </recommendedName>
</protein>
<gene>
    <name evidence="7" type="ORF">GCM10017783_22350</name>
</gene>
<comment type="caution">
    <text evidence="7">The sequence shown here is derived from an EMBL/GenBank/DDBJ whole genome shotgun (WGS) entry which is preliminary data.</text>
</comment>
<dbReference type="SUPFAM" id="SSF53335">
    <property type="entry name" value="S-adenosyl-L-methionine-dependent methyltransferases"/>
    <property type="match status" value="1"/>
</dbReference>
<dbReference type="EC" id="2.1.1.72" evidence="1"/>
<dbReference type="Gene3D" id="3.40.50.150">
    <property type="entry name" value="Vaccinia Virus protein VP39"/>
    <property type="match status" value="1"/>
</dbReference>
<keyword evidence="2" id="KW-0489">Methyltransferase</keyword>
<dbReference type="Pfam" id="PF02384">
    <property type="entry name" value="N6_Mtase"/>
    <property type="match status" value="1"/>
</dbReference>
<evidence type="ECO:0000313" key="8">
    <source>
        <dbReference type="Proteomes" id="UP000632154"/>
    </source>
</evidence>
<feature type="domain" description="DNA methylase adenine-specific" evidence="5">
    <location>
        <begin position="309"/>
        <end position="485"/>
    </location>
</feature>
<dbReference type="InterPro" id="IPR003356">
    <property type="entry name" value="DNA_methylase_A-5"/>
</dbReference>
<dbReference type="EMBL" id="BNAL01000035">
    <property type="protein sequence ID" value="GHG09348.1"/>
    <property type="molecule type" value="Genomic_DNA"/>
</dbReference>
<organism evidence="7 8">
    <name type="scientific">Deinococcus piscis</name>
    <dbReference type="NCBI Taxonomy" id="394230"/>
    <lineage>
        <taxon>Bacteria</taxon>
        <taxon>Thermotogati</taxon>
        <taxon>Deinococcota</taxon>
        <taxon>Deinococci</taxon>
        <taxon>Deinococcales</taxon>
        <taxon>Deinococcaceae</taxon>
        <taxon>Deinococcus</taxon>
    </lineage>
</organism>
<dbReference type="InterPro" id="IPR029063">
    <property type="entry name" value="SAM-dependent_MTases_sf"/>
</dbReference>
<evidence type="ECO:0000259" key="6">
    <source>
        <dbReference type="Pfam" id="PF18135"/>
    </source>
</evidence>
<evidence type="ECO:0000259" key="5">
    <source>
        <dbReference type="Pfam" id="PF02384"/>
    </source>
</evidence>
<evidence type="ECO:0000256" key="4">
    <source>
        <dbReference type="ARBA" id="ARBA00047942"/>
    </source>
</evidence>
<evidence type="ECO:0000256" key="2">
    <source>
        <dbReference type="ARBA" id="ARBA00022603"/>
    </source>
</evidence>
<dbReference type="InterPro" id="IPR041635">
    <property type="entry name" value="Type_ISP_LLaBIII_C"/>
</dbReference>
<name>A0ABQ3KAR1_9DEIO</name>
<dbReference type="PANTHER" id="PTHR33841">
    <property type="entry name" value="DNA METHYLTRANSFERASE YEEA-RELATED"/>
    <property type="match status" value="1"/>
</dbReference>
<evidence type="ECO:0000313" key="7">
    <source>
        <dbReference type="EMBL" id="GHG09348.1"/>
    </source>
</evidence>
<reference evidence="8" key="1">
    <citation type="journal article" date="2019" name="Int. J. Syst. Evol. Microbiol.">
        <title>The Global Catalogue of Microorganisms (GCM) 10K type strain sequencing project: providing services to taxonomists for standard genome sequencing and annotation.</title>
        <authorList>
            <consortium name="The Broad Institute Genomics Platform"/>
            <consortium name="The Broad Institute Genome Sequencing Center for Infectious Disease"/>
            <person name="Wu L."/>
            <person name="Ma J."/>
        </authorList>
    </citation>
    <scope>NUCLEOTIDE SEQUENCE [LARGE SCALE GENOMIC DNA]</scope>
    <source>
        <strain evidence="8">CGMCC 1.18439</strain>
    </source>
</reference>
<comment type="catalytic activity">
    <reaction evidence="4">
        <text>a 2'-deoxyadenosine in DNA + S-adenosyl-L-methionine = an N(6)-methyl-2'-deoxyadenosine in DNA + S-adenosyl-L-homocysteine + H(+)</text>
        <dbReference type="Rhea" id="RHEA:15197"/>
        <dbReference type="Rhea" id="RHEA-COMP:12418"/>
        <dbReference type="Rhea" id="RHEA-COMP:12419"/>
        <dbReference type="ChEBI" id="CHEBI:15378"/>
        <dbReference type="ChEBI" id="CHEBI:57856"/>
        <dbReference type="ChEBI" id="CHEBI:59789"/>
        <dbReference type="ChEBI" id="CHEBI:90615"/>
        <dbReference type="ChEBI" id="CHEBI:90616"/>
        <dbReference type="EC" id="2.1.1.72"/>
    </reaction>
</comment>
<dbReference type="PANTHER" id="PTHR33841:SF1">
    <property type="entry name" value="DNA METHYLTRANSFERASE A"/>
    <property type="match status" value="1"/>
</dbReference>